<evidence type="ECO:0000313" key="10">
    <source>
        <dbReference type="EMBL" id="SDU18401.1"/>
    </source>
</evidence>
<dbReference type="Gene3D" id="1.10.287.130">
    <property type="match status" value="1"/>
</dbReference>
<dbReference type="Gene3D" id="3.30.565.10">
    <property type="entry name" value="Histidine kinase-like ATPase, C-terminal domain"/>
    <property type="match status" value="1"/>
</dbReference>
<dbReference type="InterPro" id="IPR036097">
    <property type="entry name" value="HisK_dim/P_sf"/>
</dbReference>
<name>A0A1H2GG62_9BACT</name>
<keyword evidence="10" id="KW-0418">Kinase</keyword>
<dbReference type="AlphaFoldDB" id="A0A1H2GG62"/>
<organism evidence="10 11">
    <name type="scientific">Desulfobacula phenolica</name>
    <dbReference type="NCBI Taxonomy" id="90732"/>
    <lineage>
        <taxon>Bacteria</taxon>
        <taxon>Pseudomonadati</taxon>
        <taxon>Thermodesulfobacteriota</taxon>
        <taxon>Desulfobacteria</taxon>
        <taxon>Desulfobacterales</taxon>
        <taxon>Desulfobacteraceae</taxon>
        <taxon>Desulfobacula</taxon>
    </lineage>
</organism>
<dbReference type="InterPro" id="IPR001789">
    <property type="entry name" value="Sig_transdc_resp-reg_receiver"/>
</dbReference>
<evidence type="ECO:0000256" key="4">
    <source>
        <dbReference type="ARBA" id="ARBA00023012"/>
    </source>
</evidence>
<dbReference type="Gene3D" id="3.40.50.2300">
    <property type="match status" value="1"/>
</dbReference>
<dbReference type="Pfam" id="PF00072">
    <property type="entry name" value="Response_reg"/>
    <property type="match status" value="1"/>
</dbReference>
<dbReference type="SUPFAM" id="SSF55874">
    <property type="entry name" value="ATPase domain of HSP90 chaperone/DNA topoisomerase II/histidine kinase"/>
    <property type="match status" value="1"/>
</dbReference>
<dbReference type="PRINTS" id="PR00344">
    <property type="entry name" value="BCTRLSENSOR"/>
</dbReference>
<dbReference type="SUPFAM" id="SSF52172">
    <property type="entry name" value="CheY-like"/>
    <property type="match status" value="1"/>
</dbReference>
<dbReference type="SUPFAM" id="SSF47384">
    <property type="entry name" value="Homodimeric domain of signal transducing histidine kinase"/>
    <property type="match status" value="1"/>
</dbReference>
<gene>
    <name evidence="10" type="ORF">SAMN04487931_105178</name>
</gene>
<dbReference type="PROSITE" id="PS50109">
    <property type="entry name" value="HIS_KIN"/>
    <property type="match status" value="1"/>
</dbReference>
<dbReference type="GO" id="GO:0000155">
    <property type="term" value="F:phosphorelay sensor kinase activity"/>
    <property type="evidence" value="ECO:0007669"/>
    <property type="project" value="InterPro"/>
</dbReference>
<evidence type="ECO:0000256" key="1">
    <source>
        <dbReference type="ARBA" id="ARBA00000085"/>
    </source>
</evidence>
<dbReference type="EC" id="2.7.13.3" evidence="2"/>
<dbReference type="InterPro" id="IPR003594">
    <property type="entry name" value="HATPase_dom"/>
</dbReference>
<dbReference type="SMART" id="SM00387">
    <property type="entry name" value="HATPase_c"/>
    <property type="match status" value="1"/>
</dbReference>
<dbReference type="SMART" id="SM00448">
    <property type="entry name" value="REC"/>
    <property type="match status" value="1"/>
</dbReference>
<keyword evidence="6" id="KW-0804">Transcription</keyword>
<dbReference type="PANTHER" id="PTHR43547:SF2">
    <property type="entry name" value="HYBRID SIGNAL TRANSDUCTION HISTIDINE KINASE C"/>
    <property type="match status" value="1"/>
</dbReference>
<evidence type="ECO:0000256" key="6">
    <source>
        <dbReference type="ARBA" id="ARBA00023163"/>
    </source>
</evidence>
<feature type="modified residue" description="4-aspartylphosphate" evidence="7">
    <location>
        <position position="57"/>
    </location>
</feature>
<keyword evidence="11" id="KW-1185">Reference proteome</keyword>
<feature type="domain" description="Histidine kinase" evidence="8">
    <location>
        <begin position="161"/>
        <end position="376"/>
    </location>
</feature>
<dbReference type="InterPro" id="IPR005467">
    <property type="entry name" value="His_kinase_dom"/>
</dbReference>
<keyword evidence="3 7" id="KW-0597">Phosphoprotein</keyword>
<reference evidence="11" key="1">
    <citation type="submission" date="2016-10" db="EMBL/GenBank/DDBJ databases">
        <authorList>
            <person name="Varghese N."/>
            <person name="Submissions S."/>
        </authorList>
    </citation>
    <scope>NUCLEOTIDE SEQUENCE [LARGE SCALE GENOMIC DNA]</scope>
    <source>
        <strain evidence="11">DSM 3384</strain>
    </source>
</reference>
<dbReference type="PANTHER" id="PTHR43547">
    <property type="entry name" value="TWO-COMPONENT HISTIDINE KINASE"/>
    <property type="match status" value="1"/>
</dbReference>
<evidence type="ECO:0000313" key="11">
    <source>
        <dbReference type="Proteomes" id="UP000199608"/>
    </source>
</evidence>
<dbReference type="InterPro" id="IPR036890">
    <property type="entry name" value="HATPase_C_sf"/>
</dbReference>
<dbReference type="InterPro" id="IPR011006">
    <property type="entry name" value="CheY-like_superfamily"/>
</dbReference>
<dbReference type="InterPro" id="IPR004358">
    <property type="entry name" value="Sig_transdc_His_kin-like_C"/>
</dbReference>
<dbReference type="RefSeq" id="WP_092233460.1">
    <property type="nucleotide sequence ID" value="NZ_FNLL01000005.1"/>
</dbReference>
<dbReference type="EMBL" id="FNLL01000005">
    <property type="protein sequence ID" value="SDU18401.1"/>
    <property type="molecule type" value="Genomic_DNA"/>
</dbReference>
<dbReference type="FunFam" id="3.40.50.2300:FF:000018">
    <property type="entry name" value="DNA-binding transcriptional regulator NtrC"/>
    <property type="match status" value="1"/>
</dbReference>
<dbReference type="Proteomes" id="UP000199608">
    <property type="component" value="Unassembled WGS sequence"/>
</dbReference>
<proteinExistence type="predicted"/>
<dbReference type="Pfam" id="PF02518">
    <property type="entry name" value="HATPase_c"/>
    <property type="match status" value="1"/>
</dbReference>
<accession>A0A1H2GG62</accession>
<evidence type="ECO:0000256" key="2">
    <source>
        <dbReference type="ARBA" id="ARBA00012438"/>
    </source>
</evidence>
<evidence type="ECO:0000259" key="8">
    <source>
        <dbReference type="PROSITE" id="PS50109"/>
    </source>
</evidence>
<dbReference type="PROSITE" id="PS50110">
    <property type="entry name" value="RESPONSE_REGULATORY"/>
    <property type="match status" value="1"/>
</dbReference>
<keyword evidence="10" id="KW-0808">Transferase</keyword>
<feature type="domain" description="Response regulatory" evidence="9">
    <location>
        <begin position="8"/>
        <end position="122"/>
    </location>
</feature>
<evidence type="ECO:0000256" key="3">
    <source>
        <dbReference type="ARBA" id="ARBA00022553"/>
    </source>
</evidence>
<evidence type="ECO:0000256" key="5">
    <source>
        <dbReference type="ARBA" id="ARBA00023015"/>
    </source>
</evidence>
<evidence type="ECO:0000259" key="9">
    <source>
        <dbReference type="PROSITE" id="PS50110"/>
    </source>
</evidence>
<keyword evidence="5" id="KW-0805">Transcription regulation</keyword>
<sequence>MIDKSQVSILVVDDEEDIRDVLEIALMDIGYTVLLAENGEKAFEIFKSKRPQIVITDIKMPVMDGIELLRQIKRENPATEVLMITGHGDMDLTIRSLKHEAMDFITKPVNVDILEIAVEKAVEKIVSGQKLLEYTQKLELLILEKSKLADHLSGLGLMMGTISHNIKGLLTNLDGGLYVARSGLKNNNNKTIEEGMDLLGQSVDRIKKMIMDVLLYSKERKLNRTVIETKGFVSQIKKMMELKLKKTNIIFNCNYTHCPETMFVDEEFIMAALVNILDNAIDACRSDMQKKDHAIEFEILRKTDQLVIQIYDNGCGMDSQTKEKIFNLFFSSKSTKGTGFGLYISNSIIKQHGGFIHVTSIKEKETLFKIILPDEI</sequence>
<evidence type="ECO:0000256" key="7">
    <source>
        <dbReference type="PROSITE-ProRule" id="PRU00169"/>
    </source>
</evidence>
<keyword evidence="4" id="KW-0902">Two-component regulatory system</keyword>
<comment type="catalytic activity">
    <reaction evidence="1">
        <text>ATP + protein L-histidine = ADP + protein N-phospho-L-histidine.</text>
        <dbReference type="EC" id="2.7.13.3"/>
    </reaction>
</comment>
<protein>
    <recommendedName>
        <fullName evidence="2">histidine kinase</fullName>
        <ecNumber evidence="2">2.7.13.3</ecNumber>
    </recommendedName>
</protein>